<dbReference type="AlphaFoldDB" id="A0A9X0ATZ6"/>
<dbReference type="EMBL" id="JAPEIS010000002">
    <property type="protein sequence ID" value="KAJ8068921.1"/>
    <property type="molecule type" value="Genomic_DNA"/>
</dbReference>
<dbReference type="SUPFAM" id="SSF53474">
    <property type="entry name" value="alpha/beta-Hydrolases"/>
    <property type="match status" value="1"/>
</dbReference>
<proteinExistence type="predicted"/>
<name>A0A9X0ATZ6_9HELO</name>
<gene>
    <name evidence="1" type="ORF">OCU04_002602</name>
</gene>
<dbReference type="Proteomes" id="UP001152300">
    <property type="component" value="Unassembled WGS sequence"/>
</dbReference>
<organism evidence="1 2">
    <name type="scientific">Sclerotinia nivalis</name>
    <dbReference type="NCBI Taxonomy" id="352851"/>
    <lineage>
        <taxon>Eukaryota</taxon>
        <taxon>Fungi</taxon>
        <taxon>Dikarya</taxon>
        <taxon>Ascomycota</taxon>
        <taxon>Pezizomycotina</taxon>
        <taxon>Leotiomycetes</taxon>
        <taxon>Helotiales</taxon>
        <taxon>Sclerotiniaceae</taxon>
        <taxon>Sclerotinia</taxon>
    </lineage>
</organism>
<evidence type="ECO:0000313" key="2">
    <source>
        <dbReference type="Proteomes" id="UP001152300"/>
    </source>
</evidence>
<keyword evidence="2" id="KW-1185">Reference proteome</keyword>
<evidence type="ECO:0000313" key="1">
    <source>
        <dbReference type="EMBL" id="KAJ8068921.1"/>
    </source>
</evidence>
<dbReference type="OrthoDB" id="2586582at2759"/>
<accession>A0A9X0ATZ6</accession>
<comment type="caution">
    <text evidence="1">The sequence shown here is derived from an EMBL/GenBank/DDBJ whole genome shotgun (WGS) entry which is preliminary data.</text>
</comment>
<dbReference type="InterPro" id="IPR029058">
    <property type="entry name" value="AB_hydrolase_fold"/>
</dbReference>
<dbReference type="Gene3D" id="3.40.50.1820">
    <property type="entry name" value="alpha/beta hydrolase"/>
    <property type="match status" value="1"/>
</dbReference>
<protein>
    <submittedName>
        <fullName evidence="1">Uncharacterized protein</fullName>
    </submittedName>
</protein>
<reference evidence="1" key="1">
    <citation type="submission" date="2022-11" db="EMBL/GenBank/DDBJ databases">
        <title>Genome Resource of Sclerotinia nivalis Strain SnTB1, a Plant Pathogen Isolated from American Ginseng.</title>
        <authorList>
            <person name="Fan S."/>
        </authorList>
    </citation>
    <scope>NUCLEOTIDE SEQUENCE</scope>
    <source>
        <strain evidence="1">SnTB1</strain>
    </source>
</reference>
<sequence length="84" mass="9077">MFSSPFDHSSGTTENYPGTLKTLAELIIDANPGTNYESVIYPTTDEISTSSYAEGSFASKNQLAAYTVSCEDSKIVIFAYSQVC</sequence>